<keyword evidence="2" id="KW-1185">Reference proteome</keyword>
<evidence type="ECO:0000313" key="2">
    <source>
        <dbReference type="Proteomes" id="UP000304953"/>
    </source>
</evidence>
<name>A0AC61S2S2_9FIRM</name>
<dbReference type="Proteomes" id="UP000304953">
    <property type="component" value="Unassembled WGS sequence"/>
</dbReference>
<sequence length="300" mass="33566">MSIVDEINQLKKERDAVILAHYYVNDEVQAIADYVGDSFYLSKIATAVEARTILFCGVSFMGESAKILNPEKTVIMPDMAADCPMAHMADIEKINQVREEYEDVAVVCYINSTAELKTYSDVCVTSSNALKIVKALPNHHIFFIPDEHLGRYVAYQAPEKHFIFNDGFCHVHKSITGESVAKAKEAHPKAEILVHPECTMDVISQADYVGSTSGIIEYASKSSAEEFIVCTELGVLYELKSKNPNKKFYSAGDSQCCPDMKLITLEKVKDALEKMTNAVEMEEEMRIRANKPLERMLELG</sequence>
<gene>
    <name evidence="1" type="primary">nadA</name>
    <name evidence="1" type="ORF">E5329_00840</name>
</gene>
<accession>A0AC61S2S2</accession>
<reference evidence="1" key="1">
    <citation type="submission" date="2019-04" db="EMBL/GenBank/DDBJ databases">
        <title>Microbes associate with the intestines of laboratory mice.</title>
        <authorList>
            <person name="Navarre W."/>
            <person name="Wong E."/>
            <person name="Huang K."/>
            <person name="Tropini C."/>
            <person name="Ng K."/>
            <person name="Yu B."/>
        </authorList>
    </citation>
    <scope>NUCLEOTIDE SEQUENCE</scope>
    <source>
        <strain evidence="1">NM01_1-7b</strain>
    </source>
</reference>
<proteinExistence type="predicted"/>
<protein>
    <submittedName>
        <fullName evidence="1">Quinolinate synthase NadA</fullName>
    </submittedName>
</protein>
<evidence type="ECO:0000313" key="1">
    <source>
        <dbReference type="EMBL" id="TGY98426.1"/>
    </source>
</evidence>
<organism evidence="1 2">
    <name type="scientific">Petralouisia muris</name>
    <dbReference type="NCBI Taxonomy" id="3032872"/>
    <lineage>
        <taxon>Bacteria</taxon>
        <taxon>Bacillati</taxon>
        <taxon>Bacillota</taxon>
        <taxon>Clostridia</taxon>
        <taxon>Lachnospirales</taxon>
        <taxon>Lachnospiraceae</taxon>
        <taxon>Petralouisia</taxon>
    </lineage>
</organism>
<comment type="caution">
    <text evidence="1">The sequence shown here is derived from an EMBL/GenBank/DDBJ whole genome shotgun (WGS) entry which is preliminary data.</text>
</comment>
<dbReference type="EMBL" id="SRYA01000001">
    <property type="protein sequence ID" value="TGY98426.1"/>
    <property type="molecule type" value="Genomic_DNA"/>
</dbReference>